<reference evidence="4 5" key="1">
    <citation type="submission" date="2019-03" db="EMBL/GenBank/DDBJ databases">
        <title>Genomic Encyclopedia of Type Strains, Phase IV (KMG-IV): sequencing the most valuable type-strain genomes for metagenomic binning, comparative biology and taxonomic classification.</title>
        <authorList>
            <person name="Goeker M."/>
        </authorList>
    </citation>
    <scope>NUCLEOTIDE SEQUENCE [LARGE SCALE GENOMIC DNA]</scope>
    <source>
        <strain evidence="4 5">DSM 101688</strain>
    </source>
</reference>
<keyword evidence="3" id="KW-0378">Hydrolase</keyword>
<dbReference type="InterPro" id="IPR031100">
    <property type="entry name" value="LOG_fam"/>
</dbReference>
<evidence type="ECO:0000313" key="4">
    <source>
        <dbReference type="EMBL" id="TCS62947.1"/>
    </source>
</evidence>
<evidence type="ECO:0000313" key="5">
    <source>
        <dbReference type="Proteomes" id="UP000295304"/>
    </source>
</evidence>
<gene>
    <name evidence="4" type="ORF">EDD55_10436</name>
</gene>
<evidence type="ECO:0000256" key="2">
    <source>
        <dbReference type="ARBA" id="ARBA00006763"/>
    </source>
</evidence>
<dbReference type="AlphaFoldDB" id="A0A4R3JBE9"/>
<dbReference type="EC" id="3.2.2.n1" evidence="3"/>
<dbReference type="InterPro" id="IPR005269">
    <property type="entry name" value="LOG"/>
</dbReference>
<evidence type="ECO:0000256" key="3">
    <source>
        <dbReference type="RuleBase" id="RU363015"/>
    </source>
</evidence>
<comment type="caution">
    <text evidence="4">The sequence shown here is derived from an EMBL/GenBank/DDBJ whole genome shotgun (WGS) entry which is preliminary data.</text>
</comment>
<dbReference type="Gene3D" id="3.40.50.450">
    <property type="match status" value="1"/>
</dbReference>
<protein>
    <recommendedName>
        <fullName evidence="3">Cytokinin riboside 5'-monophosphate phosphoribohydrolase</fullName>
        <ecNumber evidence="3">3.2.2.n1</ecNumber>
    </recommendedName>
</protein>
<dbReference type="Proteomes" id="UP000295304">
    <property type="component" value="Unassembled WGS sequence"/>
</dbReference>
<keyword evidence="5" id="KW-1185">Reference proteome</keyword>
<dbReference type="GO" id="GO:0008714">
    <property type="term" value="F:AMP nucleosidase activity"/>
    <property type="evidence" value="ECO:0007669"/>
    <property type="project" value="UniProtKB-EC"/>
</dbReference>
<dbReference type="PANTHER" id="PTHR31223:SF70">
    <property type="entry name" value="LOG FAMILY PROTEIN YJL055W"/>
    <property type="match status" value="1"/>
</dbReference>
<keyword evidence="3" id="KW-0203">Cytokinin biosynthesis</keyword>
<comment type="similarity">
    <text evidence="2 3">Belongs to the LOG family.</text>
</comment>
<dbReference type="Pfam" id="PF03641">
    <property type="entry name" value="Lysine_decarbox"/>
    <property type="match status" value="1"/>
</dbReference>
<comment type="catalytic activity">
    <reaction evidence="1">
        <text>AMP + H2O = D-ribose 5-phosphate + adenine</text>
        <dbReference type="Rhea" id="RHEA:20129"/>
        <dbReference type="ChEBI" id="CHEBI:15377"/>
        <dbReference type="ChEBI" id="CHEBI:16708"/>
        <dbReference type="ChEBI" id="CHEBI:78346"/>
        <dbReference type="ChEBI" id="CHEBI:456215"/>
        <dbReference type="EC" id="3.2.2.4"/>
    </reaction>
</comment>
<name>A0A4R3JBE9_9PROT</name>
<dbReference type="OrthoDB" id="9801098at2"/>
<dbReference type="NCBIfam" id="TIGR00730">
    <property type="entry name" value="Rossman fold protein, TIGR00730 family"/>
    <property type="match status" value="1"/>
</dbReference>
<dbReference type="PANTHER" id="PTHR31223">
    <property type="entry name" value="LOG FAMILY PROTEIN YJL055W"/>
    <property type="match status" value="1"/>
</dbReference>
<evidence type="ECO:0000256" key="1">
    <source>
        <dbReference type="ARBA" id="ARBA00000274"/>
    </source>
</evidence>
<dbReference type="RefSeq" id="WP_132938698.1">
    <property type="nucleotide sequence ID" value="NZ_CP119676.1"/>
</dbReference>
<sequence length="194" mass="20937">MTTISSLCVFCGSKTGQNPAYALAAEKLAAMLCARGVRLVYGGGGIGIMGCLTAAVLQGGGKVTGVIPEFLLQYEVGNPDVDELIVVESMHERKRTMFERADGFVIMPGGLGTLDETFEILTWKQLQLHKKPIVLVNVEGYWDPFASMIDAIIDAGFAHPAAKELISIVDGVDDIFDVMARQPEPKKIVLTDHL</sequence>
<dbReference type="GO" id="GO:0005829">
    <property type="term" value="C:cytosol"/>
    <property type="evidence" value="ECO:0007669"/>
    <property type="project" value="TreeGrafter"/>
</dbReference>
<accession>A0A4R3JBE9</accession>
<proteinExistence type="inferred from homology"/>
<organism evidence="4 5">
    <name type="scientific">Varunaivibrio sulfuroxidans</name>
    <dbReference type="NCBI Taxonomy" id="1773489"/>
    <lineage>
        <taxon>Bacteria</taxon>
        <taxon>Pseudomonadati</taxon>
        <taxon>Pseudomonadota</taxon>
        <taxon>Alphaproteobacteria</taxon>
        <taxon>Rhodospirillales</taxon>
        <taxon>Magnetovibrionaceae</taxon>
        <taxon>Varunaivibrio</taxon>
    </lineage>
</organism>
<dbReference type="GO" id="GO:0009691">
    <property type="term" value="P:cytokinin biosynthetic process"/>
    <property type="evidence" value="ECO:0007669"/>
    <property type="project" value="UniProtKB-UniRule"/>
</dbReference>
<dbReference type="SUPFAM" id="SSF102405">
    <property type="entry name" value="MCP/YpsA-like"/>
    <property type="match status" value="1"/>
</dbReference>
<dbReference type="EMBL" id="SLZW01000004">
    <property type="protein sequence ID" value="TCS62947.1"/>
    <property type="molecule type" value="Genomic_DNA"/>
</dbReference>